<evidence type="ECO:0000313" key="8">
    <source>
        <dbReference type="EMBL" id="KAF5202422.1"/>
    </source>
</evidence>
<name>A0A7J6X219_THATH</name>
<organism evidence="8 9">
    <name type="scientific">Thalictrum thalictroides</name>
    <name type="common">Rue-anemone</name>
    <name type="synonym">Anemone thalictroides</name>
    <dbReference type="NCBI Taxonomy" id="46969"/>
    <lineage>
        <taxon>Eukaryota</taxon>
        <taxon>Viridiplantae</taxon>
        <taxon>Streptophyta</taxon>
        <taxon>Embryophyta</taxon>
        <taxon>Tracheophyta</taxon>
        <taxon>Spermatophyta</taxon>
        <taxon>Magnoliopsida</taxon>
        <taxon>Ranunculales</taxon>
        <taxon>Ranunculaceae</taxon>
        <taxon>Thalictroideae</taxon>
        <taxon>Thalictrum</taxon>
    </lineage>
</organism>
<comment type="caution">
    <text evidence="8">The sequence shown here is derived from an EMBL/GenBank/DDBJ whole genome shotgun (WGS) entry which is preliminary data.</text>
</comment>
<keyword evidence="4 6" id="KW-1133">Transmembrane helix</keyword>
<evidence type="ECO:0000256" key="6">
    <source>
        <dbReference type="SAM" id="Phobius"/>
    </source>
</evidence>
<feature type="transmembrane region" description="Helical" evidence="6">
    <location>
        <begin position="473"/>
        <end position="494"/>
    </location>
</feature>
<evidence type="ECO:0000256" key="1">
    <source>
        <dbReference type="ARBA" id="ARBA00004141"/>
    </source>
</evidence>
<evidence type="ECO:0000256" key="4">
    <source>
        <dbReference type="ARBA" id="ARBA00022989"/>
    </source>
</evidence>
<evidence type="ECO:0000256" key="2">
    <source>
        <dbReference type="ARBA" id="ARBA00007635"/>
    </source>
</evidence>
<keyword evidence="3 6" id="KW-0812">Transmembrane</keyword>
<feature type="transmembrane region" description="Helical" evidence="6">
    <location>
        <begin position="397"/>
        <end position="423"/>
    </location>
</feature>
<feature type="transmembrane region" description="Helical" evidence="6">
    <location>
        <begin position="299"/>
        <end position="319"/>
    </location>
</feature>
<feature type="transmembrane region" description="Helical" evidence="6">
    <location>
        <begin position="140"/>
        <end position="158"/>
    </location>
</feature>
<keyword evidence="9" id="KW-1185">Reference proteome</keyword>
<dbReference type="GO" id="GO:0016020">
    <property type="term" value="C:membrane"/>
    <property type="evidence" value="ECO:0007669"/>
    <property type="project" value="UniProtKB-SubCell"/>
</dbReference>
<comment type="subcellular location">
    <subcellularLocation>
        <location evidence="1">Membrane</location>
        <topology evidence="1">Multi-pass membrane protein</topology>
    </subcellularLocation>
</comment>
<comment type="similarity">
    <text evidence="2">Belongs to the drug/metabolite transporter (DMT) superfamily. Plant drug/metabolite exporter (P-DME) (TC 2.A.7.4) family.</text>
</comment>
<feature type="transmembrane region" description="Helical" evidence="6">
    <location>
        <begin position="40"/>
        <end position="63"/>
    </location>
</feature>
<feature type="transmembrane region" description="Helical" evidence="6">
    <location>
        <begin position="506"/>
        <end position="526"/>
    </location>
</feature>
<dbReference type="Pfam" id="PF00892">
    <property type="entry name" value="EamA"/>
    <property type="match status" value="1"/>
</dbReference>
<evidence type="ECO:0000256" key="5">
    <source>
        <dbReference type="ARBA" id="ARBA00023136"/>
    </source>
</evidence>
<sequence>MEFCGRLKKYTPHLVMTLNFLALAIFIVFLQSLISGGTVSSVVFVFYEHVVSTILLSTLALLFERGRRPPLTLKVFFWACLAGFLQIPLNQLLLTSSLGYISATFQTTGMNTGNAVTFIMAVIIGREAFPFCTINGQAKLWGIVLSLTGAIIMVLWSGPRLYILSSLHEVSGIGTRVIGCLMLIVSVLSGSSSSLLVEDITIKYPAEMSLSAIMCFCGTVQIAIIAGVTERSASAWKINFSGSSELPVILYGGIVVTGLSFYAQTWCIHKKGPVFTYAFTPLLIVFTFLLETFFVGKEVYLGSILGAIFVVVGLYMLLWAKAADGNEEKLRTSGGVSSVVFVFYEHLVSTFLLSTLAFFFERGKRPPITLKVFCWASLVGFLQIPMAQLLLTSSLGYISATFQSTAMNTVNAVTFIMAVIIGREALTLCTINGQAKLWGIILSLTGAIIMVLWSGPRIYILTSLPEVSDIGTWVTGCLMVTGSILSGSSAILLLEDVTFKYPAEMSLSAIMCFCGTLQSAIIAGLTERSVSAWKISFHDSYEFLVILYGGIVVTGFAYYAQTWCIHKKGPVFVSAFSPLLIVFTFLLETVILRKDGHLGSILGAVFVVVGLYVLLWGKADDNEEKLRTSSSLGTYEALC</sequence>
<dbReference type="InterPro" id="IPR000620">
    <property type="entry name" value="EamA_dom"/>
</dbReference>
<protein>
    <submittedName>
        <fullName evidence="8">Wat1-related protein</fullName>
    </submittedName>
</protein>
<feature type="transmembrane region" description="Helical" evidence="6">
    <location>
        <begin position="75"/>
        <end position="94"/>
    </location>
</feature>
<dbReference type="InterPro" id="IPR037185">
    <property type="entry name" value="EmrE-like"/>
</dbReference>
<feature type="transmembrane region" description="Helical" evidence="6">
    <location>
        <begin position="435"/>
        <end position="453"/>
    </location>
</feature>
<feature type="transmembrane region" description="Helical" evidence="6">
    <location>
        <begin position="248"/>
        <end position="268"/>
    </location>
</feature>
<evidence type="ECO:0000259" key="7">
    <source>
        <dbReference type="Pfam" id="PF00892"/>
    </source>
</evidence>
<dbReference type="OrthoDB" id="770296at2759"/>
<feature type="transmembrane region" description="Helical" evidence="6">
    <location>
        <begin position="274"/>
        <end position="294"/>
    </location>
</feature>
<feature type="transmembrane region" description="Helical" evidence="6">
    <location>
        <begin position="12"/>
        <end position="34"/>
    </location>
</feature>
<accession>A0A7J6X219</accession>
<gene>
    <name evidence="8" type="ORF">FRX31_007989</name>
</gene>
<reference evidence="8 9" key="1">
    <citation type="submission" date="2020-06" db="EMBL/GenBank/DDBJ databases">
        <title>Transcriptomic and genomic resources for Thalictrum thalictroides and T. hernandezii: Facilitating candidate gene discovery in an emerging model plant lineage.</title>
        <authorList>
            <person name="Arias T."/>
            <person name="Riano-Pachon D.M."/>
            <person name="Di Stilio V.S."/>
        </authorList>
    </citation>
    <scope>NUCLEOTIDE SEQUENCE [LARGE SCALE GENOMIC DNA]</scope>
    <source>
        <strain evidence="9">cv. WT478/WT964</strain>
        <tissue evidence="8">Leaves</tissue>
    </source>
</reference>
<dbReference type="AlphaFoldDB" id="A0A7J6X219"/>
<feature type="transmembrane region" description="Helical" evidence="6">
    <location>
        <begin position="571"/>
        <end position="592"/>
    </location>
</feature>
<feature type="transmembrane region" description="Helical" evidence="6">
    <location>
        <begin position="541"/>
        <end position="559"/>
    </location>
</feature>
<feature type="transmembrane region" description="Helical" evidence="6">
    <location>
        <begin position="598"/>
        <end position="617"/>
    </location>
</feature>
<feature type="transmembrane region" description="Helical" evidence="6">
    <location>
        <begin position="372"/>
        <end position="391"/>
    </location>
</feature>
<dbReference type="PANTHER" id="PTHR31218">
    <property type="entry name" value="WAT1-RELATED PROTEIN"/>
    <property type="match status" value="1"/>
</dbReference>
<evidence type="ECO:0000256" key="3">
    <source>
        <dbReference type="ARBA" id="ARBA00022692"/>
    </source>
</evidence>
<keyword evidence="5 6" id="KW-0472">Membrane</keyword>
<dbReference type="InterPro" id="IPR030184">
    <property type="entry name" value="WAT1-related"/>
</dbReference>
<dbReference type="SUPFAM" id="SSF103481">
    <property type="entry name" value="Multidrug resistance efflux transporter EmrE"/>
    <property type="match status" value="3"/>
</dbReference>
<proteinExistence type="inferred from homology"/>
<feature type="transmembrane region" description="Helical" evidence="6">
    <location>
        <begin position="339"/>
        <end position="360"/>
    </location>
</feature>
<evidence type="ECO:0000313" key="9">
    <source>
        <dbReference type="Proteomes" id="UP000554482"/>
    </source>
</evidence>
<feature type="domain" description="EamA" evidence="7">
    <location>
        <begin position="477"/>
        <end position="615"/>
    </location>
</feature>
<dbReference type="GO" id="GO:0022857">
    <property type="term" value="F:transmembrane transporter activity"/>
    <property type="evidence" value="ECO:0007669"/>
    <property type="project" value="InterPro"/>
</dbReference>
<feature type="transmembrane region" description="Helical" evidence="6">
    <location>
        <begin position="170"/>
        <end position="188"/>
    </location>
</feature>
<dbReference type="EMBL" id="JABWDY010008133">
    <property type="protein sequence ID" value="KAF5202422.1"/>
    <property type="molecule type" value="Genomic_DNA"/>
</dbReference>
<dbReference type="Proteomes" id="UP000554482">
    <property type="component" value="Unassembled WGS sequence"/>
</dbReference>